<dbReference type="AlphaFoldDB" id="R4RR92"/>
<evidence type="ECO:0000313" key="1">
    <source>
        <dbReference type="EMBL" id="AGL91026.1"/>
    </source>
</evidence>
<gene>
    <name evidence="1" type="ORF">SLY_1120</name>
</gene>
<keyword evidence="2" id="KW-1185">Reference proteome</keyword>
<organism evidence="1 2">
    <name type="scientific">Strawberry lethal yellows phytoplasma (CPA) str. NZSb11</name>
    <dbReference type="NCBI Taxonomy" id="980422"/>
    <lineage>
        <taxon>Bacteria</taxon>
        <taxon>Bacillati</taxon>
        <taxon>Mycoplasmatota</taxon>
        <taxon>Mollicutes</taxon>
        <taxon>Acholeplasmatales</taxon>
        <taxon>Acholeplasmataceae</taxon>
        <taxon>Candidatus Phytoplasma</taxon>
        <taxon>16SrXII (Stolbur group)</taxon>
    </lineage>
</organism>
<reference evidence="1 2" key="1">
    <citation type="journal article" date="2013" name="BMC Genomics">
        <title>Comparison of the complete genome sequence of two closely related isolates of 'Candidatus Phytoplasma australiense' reveals genome plasticity.</title>
        <authorList>
            <person name="Andersen M.T."/>
            <person name="Liefting L.W."/>
            <person name="Havukkala I."/>
            <person name="Beever R.E."/>
        </authorList>
    </citation>
    <scope>NUCLEOTIDE SEQUENCE [LARGE SCALE GENOMIC DNA]</scope>
    <source>
        <strain evidence="1 2">NZSb11</strain>
    </source>
</reference>
<protein>
    <submittedName>
        <fullName evidence="1">Uncharacterized protein</fullName>
    </submittedName>
</protein>
<proteinExistence type="predicted"/>
<evidence type="ECO:0000313" key="2">
    <source>
        <dbReference type="Proteomes" id="UP000013941"/>
    </source>
</evidence>
<dbReference type="EMBL" id="CP002548">
    <property type="protein sequence ID" value="AGL91026.1"/>
    <property type="molecule type" value="Genomic_DNA"/>
</dbReference>
<sequence length="36" mass="4420">MLQNIGVLNKIMILKTKSKKYFKLKFFKLLQQEKIY</sequence>
<accession>R4RR92</accession>
<dbReference type="Proteomes" id="UP000013941">
    <property type="component" value="Chromosome"/>
</dbReference>
<dbReference type="KEGG" id="nzs:SLY_1120"/>
<name>R4RR92_PHYAS</name>
<dbReference type="HOGENOM" id="CLU_3358812_0_0_14"/>